<evidence type="ECO:0000313" key="3">
    <source>
        <dbReference type="Proteomes" id="UP001070176"/>
    </source>
</evidence>
<dbReference type="Proteomes" id="UP001070176">
    <property type="component" value="Unassembled WGS sequence"/>
</dbReference>
<dbReference type="RefSeq" id="WP_267282038.1">
    <property type="nucleotide sequence ID" value="NZ_JAOVZV010000016.1"/>
</dbReference>
<protein>
    <submittedName>
        <fullName evidence="2">Uncharacterized protein</fullName>
    </submittedName>
</protein>
<proteinExistence type="predicted"/>
<evidence type="ECO:0000256" key="1">
    <source>
        <dbReference type="SAM" id="MobiDB-lite"/>
    </source>
</evidence>
<reference evidence="2" key="1">
    <citation type="submission" date="2022-10" db="EMBL/GenBank/DDBJ databases">
        <title>Chryseobacterium sp. nov., a novel bacterial species.</title>
        <authorList>
            <person name="Cao Y."/>
        </authorList>
    </citation>
    <scope>NUCLEOTIDE SEQUENCE</scope>
    <source>
        <strain evidence="2">KC 927</strain>
    </source>
</reference>
<keyword evidence="3" id="KW-1185">Reference proteome</keyword>
<accession>A0ABT3Y6C4</accession>
<evidence type="ECO:0000313" key="2">
    <source>
        <dbReference type="EMBL" id="MCX8533541.1"/>
    </source>
</evidence>
<name>A0ABT3Y6C4_9FLAO</name>
<dbReference type="EMBL" id="JAOVZV010000016">
    <property type="protein sequence ID" value="MCX8533541.1"/>
    <property type="molecule type" value="Genomic_DNA"/>
</dbReference>
<sequence length="122" mass="14076">MKPIQLLLIIFCLGIFLIPKDNFYAQVSHENCCKTESKTKSCCDKNQNNHHDSKNSKQDHKSCTDDCCSTCAVCFSFIENNFAKNTFWEFSTFKTFSKIQVQYSNPYISNGLKEIWQPPKLG</sequence>
<comment type="caution">
    <text evidence="2">The sequence shown here is derived from an EMBL/GenBank/DDBJ whole genome shotgun (WGS) entry which is preliminary data.</text>
</comment>
<feature type="region of interest" description="Disordered" evidence="1">
    <location>
        <begin position="38"/>
        <end position="61"/>
    </location>
</feature>
<gene>
    <name evidence="2" type="ORF">OEA66_14395</name>
</gene>
<organism evidence="2 3">
    <name type="scientific">Chryseobacterium luquanense</name>
    <dbReference type="NCBI Taxonomy" id="2983766"/>
    <lineage>
        <taxon>Bacteria</taxon>
        <taxon>Pseudomonadati</taxon>
        <taxon>Bacteroidota</taxon>
        <taxon>Flavobacteriia</taxon>
        <taxon>Flavobacteriales</taxon>
        <taxon>Weeksellaceae</taxon>
        <taxon>Chryseobacterium group</taxon>
        <taxon>Chryseobacterium</taxon>
    </lineage>
</organism>